<gene>
    <name evidence="2" type="ordered locus">Pedsa_2695</name>
</gene>
<protein>
    <recommendedName>
        <fullName evidence="1">CHAD domain-containing protein</fullName>
    </recommendedName>
</protein>
<name>F0S6X4_PSESL</name>
<dbReference type="InterPro" id="IPR007899">
    <property type="entry name" value="CHAD_dom"/>
</dbReference>
<proteinExistence type="predicted"/>
<accession>F0S6X4</accession>
<dbReference type="Gene3D" id="1.40.20.10">
    <property type="entry name" value="CHAD domain"/>
    <property type="match status" value="1"/>
</dbReference>
<dbReference type="EMBL" id="CP002545">
    <property type="protein sequence ID" value="ADY53237.1"/>
    <property type="molecule type" value="Genomic_DNA"/>
</dbReference>
<dbReference type="RefSeq" id="WP_013633722.1">
    <property type="nucleotide sequence ID" value="NC_015177.1"/>
</dbReference>
<dbReference type="InterPro" id="IPR038186">
    <property type="entry name" value="CHAD_dom_sf"/>
</dbReference>
<reference evidence="2 3" key="1">
    <citation type="journal article" date="2011" name="Stand. Genomic Sci.">
        <title>Complete genome sequence of the gliding, heparinolytic Pedobacter saltans type strain (113).</title>
        <authorList>
            <person name="Liolios K."/>
            <person name="Sikorski J."/>
            <person name="Lu M."/>
            <person name="Nolan M."/>
            <person name="Lapidus A."/>
            <person name="Lucas S."/>
            <person name="Hammon N."/>
            <person name="Deshpande S."/>
            <person name="Cheng J.F."/>
            <person name="Tapia R."/>
            <person name="Han C."/>
            <person name="Goodwin L."/>
            <person name="Pitluck S."/>
            <person name="Huntemann M."/>
            <person name="Ivanova N."/>
            <person name="Pagani I."/>
            <person name="Mavromatis K."/>
            <person name="Ovchinikova G."/>
            <person name="Pati A."/>
            <person name="Chen A."/>
            <person name="Palaniappan K."/>
            <person name="Land M."/>
            <person name="Hauser L."/>
            <person name="Brambilla E.M."/>
            <person name="Kotsyurbenko O."/>
            <person name="Rohde M."/>
            <person name="Tindall B.J."/>
            <person name="Abt B."/>
            <person name="Goker M."/>
            <person name="Detter J.C."/>
            <person name="Woyke T."/>
            <person name="Bristow J."/>
            <person name="Eisen J.A."/>
            <person name="Markowitz V."/>
            <person name="Hugenholtz P."/>
            <person name="Klenk H.P."/>
            <person name="Kyrpides N.C."/>
        </authorList>
    </citation>
    <scope>NUCLEOTIDE SEQUENCE [LARGE SCALE GENOMIC DNA]</scope>
    <source>
        <strain evidence="3">ATCC 51119 / DSM 12145 / JCM 21818 / LMG 10337 / NBRC 100064 / NCIMB 13643</strain>
    </source>
</reference>
<sequence>MRKVKDLKKKVLLIDINFMKTKSILLELSNKKIRYLNSTKVKKTLFNLYVSNCLKTIEKELNTLKKQQKPESFHQLRVQVKKIRALFHFINSIYSYPGGIRILKPIFKKAGQIRELQINSKLLQKLHNPPLSMVKDMARKENNDQRLFIKNIPVYIDIVKRLDMIFDAPLYLPKKKTAKKYFQKQIRKASNKFNKGSKKGLHQLRTQLKTLMYVYKALPDNIQKSLNLNASHVNKLQHRLGLWHDTYSAIGFFSNQHFRDKKNFITKLKARNRELYRDILYANLKMKKS</sequence>
<dbReference type="OrthoDB" id="773317at2"/>
<keyword evidence="3" id="KW-1185">Reference proteome</keyword>
<dbReference type="Proteomes" id="UP000000310">
    <property type="component" value="Chromosome"/>
</dbReference>
<evidence type="ECO:0000259" key="1">
    <source>
        <dbReference type="Pfam" id="PF05235"/>
    </source>
</evidence>
<dbReference type="PANTHER" id="PTHR39339">
    <property type="entry name" value="SLR1444 PROTEIN"/>
    <property type="match status" value="1"/>
</dbReference>
<dbReference type="KEGG" id="psn:Pedsa_2695"/>
<dbReference type="Pfam" id="PF05235">
    <property type="entry name" value="CHAD"/>
    <property type="match status" value="1"/>
</dbReference>
<feature type="domain" description="CHAD" evidence="1">
    <location>
        <begin position="49"/>
        <end position="250"/>
    </location>
</feature>
<dbReference type="PANTHER" id="PTHR39339:SF1">
    <property type="entry name" value="CHAD DOMAIN-CONTAINING PROTEIN"/>
    <property type="match status" value="1"/>
</dbReference>
<evidence type="ECO:0000313" key="3">
    <source>
        <dbReference type="Proteomes" id="UP000000310"/>
    </source>
</evidence>
<dbReference type="STRING" id="762903.Pedsa_2695"/>
<organism evidence="2 3">
    <name type="scientific">Pseudopedobacter saltans (strain ATCC 51119 / DSM 12145 / JCM 21818 / CCUG 39354 / LMG 10337 / NBRC 100064 / NCIMB 13643)</name>
    <name type="common">Pedobacter saltans</name>
    <dbReference type="NCBI Taxonomy" id="762903"/>
    <lineage>
        <taxon>Bacteria</taxon>
        <taxon>Pseudomonadati</taxon>
        <taxon>Bacteroidota</taxon>
        <taxon>Sphingobacteriia</taxon>
        <taxon>Sphingobacteriales</taxon>
        <taxon>Sphingobacteriaceae</taxon>
        <taxon>Pseudopedobacter</taxon>
    </lineage>
</organism>
<evidence type="ECO:0000313" key="2">
    <source>
        <dbReference type="EMBL" id="ADY53237.1"/>
    </source>
</evidence>
<reference evidence="3" key="2">
    <citation type="submission" date="2011-02" db="EMBL/GenBank/DDBJ databases">
        <title>The complete genome of Pedobacter saltans DSM 12145.</title>
        <authorList>
            <consortium name="US DOE Joint Genome Institute (JGI-PGF)"/>
            <person name="Lucas S."/>
            <person name="Copeland A."/>
            <person name="Lapidus A."/>
            <person name="Bruce D."/>
            <person name="Goodwin L."/>
            <person name="Pitluck S."/>
            <person name="Kyrpides N."/>
            <person name="Mavromatis K."/>
            <person name="Pagani I."/>
            <person name="Ivanova N."/>
            <person name="Ovchinnikova G."/>
            <person name="Lu M."/>
            <person name="Detter J.C."/>
            <person name="Han C."/>
            <person name="Land M."/>
            <person name="Hauser L."/>
            <person name="Markowitz V."/>
            <person name="Cheng J.-F."/>
            <person name="Hugenholtz P."/>
            <person name="Woyke T."/>
            <person name="Wu D."/>
            <person name="Tindall B."/>
            <person name="Pomrenke H.G."/>
            <person name="Brambilla E."/>
            <person name="Klenk H.-P."/>
            <person name="Eisen J.A."/>
        </authorList>
    </citation>
    <scope>NUCLEOTIDE SEQUENCE [LARGE SCALE GENOMIC DNA]</scope>
    <source>
        <strain evidence="3">ATCC 51119 / DSM 12145 / JCM 21818 / LMG 10337 / NBRC 100064 / NCIMB 13643</strain>
    </source>
</reference>
<dbReference type="HOGENOM" id="CLU_962665_0_0_10"/>
<dbReference type="AlphaFoldDB" id="F0S6X4"/>